<dbReference type="RefSeq" id="WP_186506351.1">
    <property type="nucleotide sequence ID" value="NZ_JACNEP010000005.1"/>
</dbReference>
<dbReference type="AlphaFoldDB" id="A0A8J6IQS0"/>
<organism evidence="2 3">
    <name type="scientific">Neptunicella marina</name>
    <dbReference type="NCBI Taxonomy" id="2125989"/>
    <lineage>
        <taxon>Bacteria</taxon>
        <taxon>Pseudomonadati</taxon>
        <taxon>Pseudomonadota</taxon>
        <taxon>Gammaproteobacteria</taxon>
        <taxon>Alteromonadales</taxon>
        <taxon>Alteromonadaceae</taxon>
        <taxon>Neptunicella</taxon>
    </lineage>
</organism>
<evidence type="ECO:0000313" key="3">
    <source>
        <dbReference type="Proteomes" id="UP000601768"/>
    </source>
</evidence>
<feature type="transmembrane region" description="Helical" evidence="1">
    <location>
        <begin position="12"/>
        <end position="31"/>
    </location>
</feature>
<evidence type="ECO:0000256" key="1">
    <source>
        <dbReference type="SAM" id="Phobius"/>
    </source>
</evidence>
<keyword evidence="1" id="KW-0472">Membrane</keyword>
<name>A0A8J6IQS0_9ALTE</name>
<comment type="caution">
    <text evidence="2">The sequence shown here is derived from an EMBL/GenBank/DDBJ whole genome shotgun (WGS) entry which is preliminary data.</text>
</comment>
<protein>
    <submittedName>
        <fullName evidence="2">Uncharacterized protein</fullName>
    </submittedName>
</protein>
<sequence length="151" mass="16802">MIRLSKRGWNNVLIIVSLLLIILFSNMGKLFNSANSTGPQPLLPEGSEILRIDYGTHQIERIGRGWRITPATGTSESQLSQITQHWLSTNAAPIAGKLNNPWIVTLWLAGEAQGRVFKLLPQGNDVLIEMNNNLYIASQHGISDYIPLELM</sequence>
<accession>A0A8J6IQS0</accession>
<reference evidence="2" key="1">
    <citation type="journal article" date="2018" name="Int. J. Syst. Evol. Microbiol.">
        <title>Neptunicella marina gen. nov., sp. nov., isolated from surface seawater.</title>
        <authorList>
            <person name="Liu X."/>
            <person name="Lai Q."/>
            <person name="Du Y."/>
            <person name="Zhang X."/>
            <person name="Liu Z."/>
            <person name="Sun F."/>
            <person name="Shao Z."/>
        </authorList>
    </citation>
    <scope>NUCLEOTIDE SEQUENCE</scope>
    <source>
        <strain evidence="2">S27-2</strain>
    </source>
</reference>
<reference evidence="2" key="2">
    <citation type="submission" date="2020-08" db="EMBL/GenBank/DDBJ databases">
        <authorList>
            <person name="Lai Q."/>
        </authorList>
    </citation>
    <scope>NUCLEOTIDE SEQUENCE</scope>
    <source>
        <strain evidence="2">S27-2</strain>
    </source>
</reference>
<proteinExistence type="predicted"/>
<dbReference type="Proteomes" id="UP000601768">
    <property type="component" value="Unassembled WGS sequence"/>
</dbReference>
<gene>
    <name evidence="2" type="ORF">H8B19_08400</name>
</gene>
<keyword evidence="1" id="KW-0812">Transmembrane</keyword>
<dbReference type="EMBL" id="JACNEP010000005">
    <property type="protein sequence ID" value="MBC3765895.1"/>
    <property type="molecule type" value="Genomic_DNA"/>
</dbReference>
<keyword evidence="3" id="KW-1185">Reference proteome</keyword>
<keyword evidence="1" id="KW-1133">Transmembrane helix</keyword>
<evidence type="ECO:0000313" key="2">
    <source>
        <dbReference type="EMBL" id="MBC3765895.1"/>
    </source>
</evidence>